<dbReference type="AlphaFoldDB" id="A0A285T2K8"/>
<keyword evidence="2" id="KW-1185">Reference proteome</keyword>
<accession>A0A285T2K8</accession>
<evidence type="ECO:0000313" key="2">
    <source>
        <dbReference type="Proteomes" id="UP000219111"/>
    </source>
</evidence>
<proteinExistence type="predicted"/>
<protein>
    <submittedName>
        <fullName evidence="1">Uncharacterized protein</fullName>
    </submittedName>
</protein>
<dbReference type="EMBL" id="OBMT01000013">
    <property type="protein sequence ID" value="SOC15153.1"/>
    <property type="molecule type" value="Genomic_DNA"/>
</dbReference>
<sequence>MRKSRFTEAQIIGMIKEQEAGLPKPAFQGRDQRGRAGLAGFQMGGGVEAGDLALDIEEGIDALHRLEGDRRDFPCILA</sequence>
<organism evidence="1 2">
    <name type="scientific">Rhodobacter maris</name>
    <dbReference type="NCBI Taxonomy" id="446682"/>
    <lineage>
        <taxon>Bacteria</taxon>
        <taxon>Pseudomonadati</taxon>
        <taxon>Pseudomonadota</taxon>
        <taxon>Alphaproteobacteria</taxon>
        <taxon>Rhodobacterales</taxon>
        <taxon>Rhodobacter group</taxon>
        <taxon>Rhodobacter</taxon>
    </lineage>
</organism>
<reference evidence="2" key="1">
    <citation type="submission" date="2017-08" db="EMBL/GenBank/DDBJ databases">
        <authorList>
            <person name="Varghese N."/>
            <person name="Submissions S."/>
        </authorList>
    </citation>
    <scope>NUCLEOTIDE SEQUENCE [LARGE SCALE GENOMIC DNA]</scope>
    <source>
        <strain evidence="2">JA276</strain>
    </source>
</reference>
<evidence type="ECO:0000313" key="1">
    <source>
        <dbReference type="EMBL" id="SOC15153.1"/>
    </source>
</evidence>
<name>A0A285T2K8_9RHOB</name>
<gene>
    <name evidence="1" type="ORF">SAMN05877831_11331</name>
</gene>
<dbReference type="Proteomes" id="UP000219111">
    <property type="component" value="Unassembled WGS sequence"/>
</dbReference>